<name>A0A0M8ZYM2_9HYME</name>
<organism evidence="1 2">
    <name type="scientific">Melipona quadrifasciata</name>
    <dbReference type="NCBI Taxonomy" id="166423"/>
    <lineage>
        <taxon>Eukaryota</taxon>
        <taxon>Metazoa</taxon>
        <taxon>Ecdysozoa</taxon>
        <taxon>Arthropoda</taxon>
        <taxon>Hexapoda</taxon>
        <taxon>Insecta</taxon>
        <taxon>Pterygota</taxon>
        <taxon>Neoptera</taxon>
        <taxon>Endopterygota</taxon>
        <taxon>Hymenoptera</taxon>
        <taxon>Apocrita</taxon>
        <taxon>Aculeata</taxon>
        <taxon>Apoidea</taxon>
        <taxon>Anthophila</taxon>
        <taxon>Apidae</taxon>
        <taxon>Melipona</taxon>
    </lineage>
</organism>
<keyword evidence="2" id="KW-1185">Reference proteome</keyword>
<evidence type="ECO:0000313" key="1">
    <source>
        <dbReference type="EMBL" id="KOX72746.1"/>
    </source>
</evidence>
<proteinExistence type="predicted"/>
<gene>
    <name evidence="1" type="ORF">WN51_00686</name>
</gene>
<accession>A0A0M8ZYM2</accession>
<evidence type="ECO:0000313" key="2">
    <source>
        <dbReference type="Proteomes" id="UP000053105"/>
    </source>
</evidence>
<dbReference type="AlphaFoldDB" id="A0A0M8ZYM2"/>
<dbReference type="Proteomes" id="UP000053105">
    <property type="component" value="Unassembled WGS sequence"/>
</dbReference>
<sequence>MIYNKKMGWVYEDDDIRVRPMYLMIHALPDAFQKTPSRNKSCATFNETERIYTRPASPWSSGIDSRRQVVRGYVVSRSPKSD</sequence>
<reference evidence="1 2" key="1">
    <citation type="submission" date="2015-07" db="EMBL/GenBank/DDBJ databases">
        <title>The genome of Melipona quadrifasciata.</title>
        <authorList>
            <person name="Pan H."/>
            <person name="Kapheim K."/>
        </authorList>
    </citation>
    <scope>NUCLEOTIDE SEQUENCE [LARGE SCALE GENOMIC DNA]</scope>
    <source>
        <strain evidence="1">0111107301</strain>
        <tissue evidence="1">Whole body</tissue>
    </source>
</reference>
<dbReference type="EMBL" id="KQ435812">
    <property type="protein sequence ID" value="KOX72746.1"/>
    <property type="molecule type" value="Genomic_DNA"/>
</dbReference>
<protein>
    <submittedName>
        <fullName evidence="1">Uncharacterized protein</fullName>
    </submittedName>
</protein>